<sequence>MYFTDDQHKQNYWHLMNLYHLKQGGNVEYEASIYIAAYPEIFKCFGEKISTEFGPLAYLLDEELAQEGNHNIGALTGTTRRLVQFGMSLYNGFPVSLADVSMLGEEEFNVLMQAIAIRSKRQYKP</sequence>
<organism evidence="2 3">
    <name type="scientific">Saccharococcus thermophilus</name>
    <dbReference type="NCBI Taxonomy" id="29396"/>
    <lineage>
        <taxon>Bacteria</taxon>
        <taxon>Bacillati</taxon>
        <taxon>Bacillota</taxon>
        <taxon>Bacilli</taxon>
        <taxon>Bacillales</taxon>
        <taxon>Anoxybacillaceae</taxon>
        <taxon>Saccharococcus</taxon>
    </lineage>
</organism>
<dbReference type="EMBL" id="JAASRS010000002">
    <property type="protein sequence ID" value="NIK16586.1"/>
    <property type="molecule type" value="Genomic_DNA"/>
</dbReference>
<name>A0A846MLU0_9BACL</name>
<gene>
    <name evidence="1" type="ORF">BDD39_003227</name>
    <name evidence="2" type="ORF">BDD39_003235</name>
</gene>
<proteinExistence type="predicted"/>
<evidence type="ECO:0000313" key="2">
    <source>
        <dbReference type="EMBL" id="NIK16594.1"/>
    </source>
</evidence>
<protein>
    <submittedName>
        <fullName evidence="2">Uncharacterized protein</fullName>
    </submittedName>
</protein>
<dbReference type="EMBL" id="JAASRS010000002">
    <property type="protein sequence ID" value="NIK16594.1"/>
    <property type="molecule type" value="Genomic_DNA"/>
</dbReference>
<dbReference type="RefSeq" id="WP_166912471.1">
    <property type="nucleotide sequence ID" value="NZ_JAASRS010000002.1"/>
</dbReference>
<dbReference type="AlphaFoldDB" id="A0A846MLU0"/>
<accession>A0A846MLU0</accession>
<evidence type="ECO:0000313" key="3">
    <source>
        <dbReference type="Proteomes" id="UP000532769"/>
    </source>
</evidence>
<dbReference type="Proteomes" id="UP000532769">
    <property type="component" value="Unassembled WGS sequence"/>
</dbReference>
<reference evidence="2 3" key="1">
    <citation type="submission" date="2020-03" db="EMBL/GenBank/DDBJ databases">
        <title>Genomic Encyclopedia of Archaeal and Bacterial Type Strains, Phase II (KMG-II): from individual species to whole genera.</title>
        <authorList>
            <person name="Goeker M."/>
        </authorList>
    </citation>
    <scope>NUCLEOTIDE SEQUENCE [LARGE SCALE GENOMIC DNA]</scope>
    <source>
        <strain evidence="2 3">DSM 4749</strain>
    </source>
</reference>
<evidence type="ECO:0000313" key="1">
    <source>
        <dbReference type="EMBL" id="NIK16586.1"/>
    </source>
</evidence>
<keyword evidence="3" id="KW-1185">Reference proteome</keyword>
<comment type="caution">
    <text evidence="2">The sequence shown here is derived from an EMBL/GenBank/DDBJ whole genome shotgun (WGS) entry which is preliminary data.</text>
</comment>